<evidence type="ECO:0000313" key="1">
    <source>
        <dbReference type="EMBL" id="PTM58715.1"/>
    </source>
</evidence>
<dbReference type="Proteomes" id="UP000241639">
    <property type="component" value="Unassembled WGS sequence"/>
</dbReference>
<organism evidence="1 2">
    <name type="scientific">Desmospora activa DSM 45169</name>
    <dbReference type="NCBI Taxonomy" id="1121389"/>
    <lineage>
        <taxon>Bacteria</taxon>
        <taxon>Bacillati</taxon>
        <taxon>Bacillota</taxon>
        <taxon>Bacilli</taxon>
        <taxon>Bacillales</taxon>
        <taxon>Thermoactinomycetaceae</taxon>
        <taxon>Desmospora</taxon>
    </lineage>
</organism>
<proteinExistence type="predicted"/>
<dbReference type="InterPro" id="IPR036390">
    <property type="entry name" value="WH_DNA-bd_sf"/>
</dbReference>
<dbReference type="SUPFAM" id="SSF46785">
    <property type="entry name" value="Winged helix' DNA-binding domain"/>
    <property type="match status" value="1"/>
</dbReference>
<dbReference type="RefSeq" id="WP_107725480.1">
    <property type="nucleotide sequence ID" value="NZ_PZZP01000001.1"/>
</dbReference>
<name>A0A2T4ZA28_9BACL</name>
<gene>
    <name evidence="1" type="ORF">C8J48_1303</name>
</gene>
<reference evidence="1 2" key="1">
    <citation type="submission" date="2018-04" db="EMBL/GenBank/DDBJ databases">
        <title>Genomic Encyclopedia of Archaeal and Bacterial Type Strains, Phase II (KMG-II): from individual species to whole genera.</title>
        <authorList>
            <person name="Goeker M."/>
        </authorList>
    </citation>
    <scope>NUCLEOTIDE SEQUENCE [LARGE SCALE GENOMIC DNA]</scope>
    <source>
        <strain evidence="1 2">DSM 45169</strain>
    </source>
</reference>
<dbReference type="OrthoDB" id="669743at2"/>
<sequence length="88" mass="10260">MANAHYGFGWYLKEADKAITRYVERPLKEKGLTHFHWQVLNRTHMDGISIKENLYARHYVSPAQLDEILDSMVKRDGYYGVEPIDSSS</sequence>
<accession>A0A2T4ZA28</accession>
<dbReference type="InterPro" id="IPR036388">
    <property type="entry name" value="WH-like_DNA-bd_sf"/>
</dbReference>
<dbReference type="AlphaFoldDB" id="A0A2T4ZA28"/>
<evidence type="ECO:0000313" key="2">
    <source>
        <dbReference type="Proteomes" id="UP000241639"/>
    </source>
</evidence>
<dbReference type="EMBL" id="PZZP01000001">
    <property type="protein sequence ID" value="PTM58715.1"/>
    <property type="molecule type" value="Genomic_DNA"/>
</dbReference>
<protein>
    <submittedName>
        <fullName evidence="1">Uncharacterized protein</fullName>
    </submittedName>
</protein>
<keyword evidence="2" id="KW-1185">Reference proteome</keyword>
<dbReference type="Gene3D" id="1.10.10.10">
    <property type="entry name" value="Winged helix-like DNA-binding domain superfamily/Winged helix DNA-binding domain"/>
    <property type="match status" value="1"/>
</dbReference>
<comment type="caution">
    <text evidence="1">The sequence shown here is derived from an EMBL/GenBank/DDBJ whole genome shotgun (WGS) entry which is preliminary data.</text>
</comment>